<dbReference type="RefSeq" id="WP_119035874.1">
    <property type="nucleotide sequence ID" value="NZ_QXDC01000003.1"/>
</dbReference>
<dbReference type="EMBL" id="QXDC01000003">
    <property type="protein sequence ID" value="RIA44189.1"/>
    <property type="molecule type" value="Genomic_DNA"/>
</dbReference>
<evidence type="ECO:0000256" key="1">
    <source>
        <dbReference type="SAM" id="SignalP"/>
    </source>
</evidence>
<organism evidence="2 3">
    <name type="scientific">Hephaestia caeni</name>
    <dbReference type="NCBI Taxonomy" id="645617"/>
    <lineage>
        <taxon>Bacteria</taxon>
        <taxon>Pseudomonadati</taxon>
        <taxon>Pseudomonadota</taxon>
        <taxon>Alphaproteobacteria</taxon>
        <taxon>Sphingomonadales</taxon>
        <taxon>Sphingomonadaceae</taxon>
        <taxon>Hephaestia</taxon>
    </lineage>
</organism>
<dbReference type="Proteomes" id="UP000266568">
    <property type="component" value="Unassembled WGS sequence"/>
</dbReference>
<feature type="signal peptide" evidence="1">
    <location>
        <begin position="1"/>
        <end position="25"/>
    </location>
</feature>
<dbReference type="AlphaFoldDB" id="A0A397P805"/>
<protein>
    <submittedName>
        <fullName evidence="2">Uncharacterized protein</fullName>
    </submittedName>
</protein>
<name>A0A397P805_9SPHN</name>
<comment type="caution">
    <text evidence="2">The sequence shown here is derived from an EMBL/GenBank/DDBJ whole genome shotgun (WGS) entry which is preliminary data.</text>
</comment>
<evidence type="ECO:0000313" key="3">
    <source>
        <dbReference type="Proteomes" id="UP000266568"/>
    </source>
</evidence>
<reference evidence="2 3" key="1">
    <citation type="submission" date="2018-08" db="EMBL/GenBank/DDBJ databases">
        <title>Genomic Encyclopedia of Type Strains, Phase IV (KMG-IV): sequencing the most valuable type-strain genomes for metagenomic binning, comparative biology and taxonomic classification.</title>
        <authorList>
            <person name="Goeker M."/>
        </authorList>
    </citation>
    <scope>NUCLEOTIDE SEQUENCE [LARGE SCALE GENOMIC DNA]</scope>
    <source>
        <strain evidence="2 3">DSM 25527</strain>
    </source>
</reference>
<keyword evidence="1" id="KW-0732">Signal</keyword>
<proteinExistence type="predicted"/>
<evidence type="ECO:0000313" key="2">
    <source>
        <dbReference type="EMBL" id="RIA44189.1"/>
    </source>
</evidence>
<accession>A0A397P805</accession>
<feature type="chain" id="PRO_5017402987" evidence="1">
    <location>
        <begin position="26"/>
        <end position="156"/>
    </location>
</feature>
<gene>
    <name evidence="2" type="ORF">DFR49_2427</name>
</gene>
<keyword evidence="3" id="KW-1185">Reference proteome</keyword>
<sequence>MTTHRVAWLELVVAVAAAAPSPAWAMCDMRMIENRSIEDSAAYILRYADVVGIGYVTTIDNAERKQQIFEPVVLAKGEGSRFELIPTRIGRVGTHTDAYGPIQAEDGDLAFAALRKVDSGYVFSECIAATWYVKRKGPLLRAIFAQAAARAIPAKQ</sequence>